<name>A0A8S5MSU0_9CAUD</name>
<proteinExistence type="predicted"/>
<accession>A0A8S5MSU0</accession>
<evidence type="ECO:0000313" key="3">
    <source>
        <dbReference type="EMBL" id="DAD85035.1"/>
    </source>
</evidence>
<keyword evidence="3" id="KW-0378">Hydrolase</keyword>
<organism evidence="3">
    <name type="scientific">Podoviridae sp. ctV3c15</name>
    <dbReference type="NCBI Taxonomy" id="2826559"/>
    <lineage>
        <taxon>Viruses</taxon>
        <taxon>Duplodnaviria</taxon>
        <taxon>Heunggongvirae</taxon>
        <taxon>Uroviricota</taxon>
        <taxon>Caudoviricetes</taxon>
    </lineage>
</organism>
<evidence type="ECO:0000259" key="2">
    <source>
        <dbReference type="Pfam" id="PF18013"/>
    </source>
</evidence>
<evidence type="ECO:0000256" key="1">
    <source>
        <dbReference type="SAM" id="MobiDB-lite"/>
    </source>
</evidence>
<reference evidence="3" key="1">
    <citation type="journal article" date="2021" name="Proc. Natl. Acad. Sci. U.S.A.">
        <title>A Catalog of Tens of Thousands of Viruses from Human Metagenomes Reveals Hidden Associations with Chronic Diseases.</title>
        <authorList>
            <person name="Tisza M.J."/>
            <person name="Buck C.B."/>
        </authorList>
    </citation>
    <scope>NUCLEOTIDE SEQUENCE</scope>
    <source>
        <strain evidence="3">CtV3c15</strain>
    </source>
</reference>
<feature type="region of interest" description="Disordered" evidence="1">
    <location>
        <begin position="160"/>
        <end position="179"/>
    </location>
</feature>
<sequence>MPISKNKYLTLSEMQENANYIRGYLENEGWTLQAISGMLGNMQTESTINPGIWQNLQVNVKNGFGLTQWTPATKLINWAKDEGLTYNDMDTQLQRILYEVPREGLQWIKTKSYPLSFEEFTQSEETPAYLAQAFLKNYERPKNQNQPKRSTQATYWYEYLSGEEPPTPPTPPKPGPTRSKMPFIFYLRKRW</sequence>
<dbReference type="Gene3D" id="1.10.530.10">
    <property type="match status" value="1"/>
</dbReference>
<dbReference type="InterPro" id="IPR041219">
    <property type="entry name" value="Phage_lysozyme2"/>
</dbReference>
<protein>
    <submittedName>
        <fullName evidence="3">Morphogenesis protein 1 wall, phi29, hydrolase, infection</fullName>
    </submittedName>
</protein>
<dbReference type="GO" id="GO:0016787">
    <property type="term" value="F:hydrolase activity"/>
    <property type="evidence" value="ECO:0007669"/>
    <property type="project" value="UniProtKB-KW"/>
</dbReference>
<dbReference type="EMBL" id="BK014971">
    <property type="protein sequence ID" value="DAD85035.1"/>
    <property type="molecule type" value="Genomic_DNA"/>
</dbReference>
<feature type="compositionally biased region" description="Pro residues" evidence="1">
    <location>
        <begin position="165"/>
        <end position="175"/>
    </location>
</feature>
<dbReference type="Pfam" id="PF18013">
    <property type="entry name" value="Phage_lysozyme2"/>
    <property type="match status" value="1"/>
</dbReference>
<feature type="domain" description="Phage tail lysozyme" evidence="2">
    <location>
        <begin position="16"/>
        <end position="160"/>
    </location>
</feature>